<gene>
    <name evidence="2" type="ORF">CR513_28797</name>
</gene>
<keyword evidence="3" id="KW-1185">Reference proteome</keyword>
<name>A0A371GG04_MUCPR</name>
<proteinExistence type="predicted"/>
<reference evidence="2" key="1">
    <citation type="submission" date="2018-05" db="EMBL/GenBank/DDBJ databases">
        <title>Draft genome of Mucuna pruriens seed.</title>
        <authorList>
            <person name="Nnadi N.E."/>
            <person name="Vos R."/>
            <person name="Hasami M.H."/>
            <person name="Devisetty U.K."/>
            <person name="Aguiy J.C."/>
        </authorList>
    </citation>
    <scope>NUCLEOTIDE SEQUENCE [LARGE SCALE GENOMIC DNA]</scope>
    <source>
        <strain evidence="2">JCA_2017</strain>
    </source>
</reference>
<protein>
    <submittedName>
        <fullName evidence="2">Uncharacterized protein</fullName>
    </submittedName>
</protein>
<dbReference type="Proteomes" id="UP000257109">
    <property type="component" value="Unassembled WGS sequence"/>
</dbReference>
<evidence type="ECO:0000313" key="2">
    <source>
        <dbReference type="EMBL" id="RDX89474.1"/>
    </source>
</evidence>
<feature type="non-terminal residue" evidence="2">
    <location>
        <position position="1"/>
    </location>
</feature>
<evidence type="ECO:0000256" key="1">
    <source>
        <dbReference type="SAM" id="MobiDB-lite"/>
    </source>
</evidence>
<evidence type="ECO:0000313" key="3">
    <source>
        <dbReference type="Proteomes" id="UP000257109"/>
    </source>
</evidence>
<sequence>MILRENGDIESENSQKEISTSRSEGGYSSQEIPYKVDLLMVSIVSKFGKYKDEILRDVVPIVTHDGVTNKFSFVHKGNKVTLKPLIPREVMEDQIKMKQKREKEEKEKEKGKKLKGEKTKEKM</sequence>
<dbReference type="AlphaFoldDB" id="A0A371GG04"/>
<dbReference type="OrthoDB" id="1747743at2759"/>
<feature type="compositionally biased region" description="Polar residues" evidence="1">
    <location>
        <begin position="16"/>
        <end position="28"/>
    </location>
</feature>
<accession>A0A371GG04</accession>
<organism evidence="2 3">
    <name type="scientific">Mucuna pruriens</name>
    <name type="common">Velvet bean</name>
    <name type="synonym">Dolichos pruriens</name>
    <dbReference type="NCBI Taxonomy" id="157652"/>
    <lineage>
        <taxon>Eukaryota</taxon>
        <taxon>Viridiplantae</taxon>
        <taxon>Streptophyta</taxon>
        <taxon>Embryophyta</taxon>
        <taxon>Tracheophyta</taxon>
        <taxon>Spermatophyta</taxon>
        <taxon>Magnoliopsida</taxon>
        <taxon>eudicotyledons</taxon>
        <taxon>Gunneridae</taxon>
        <taxon>Pentapetalae</taxon>
        <taxon>rosids</taxon>
        <taxon>fabids</taxon>
        <taxon>Fabales</taxon>
        <taxon>Fabaceae</taxon>
        <taxon>Papilionoideae</taxon>
        <taxon>50 kb inversion clade</taxon>
        <taxon>NPAAA clade</taxon>
        <taxon>indigoferoid/millettioid clade</taxon>
        <taxon>Phaseoleae</taxon>
        <taxon>Mucuna</taxon>
    </lineage>
</organism>
<feature type="region of interest" description="Disordered" evidence="1">
    <location>
        <begin position="97"/>
        <end position="123"/>
    </location>
</feature>
<comment type="caution">
    <text evidence="2">The sequence shown here is derived from an EMBL/GenBank/DDBJ whole genome shotgun (WGS) entry which is preliminary data.</text>
</comment>
<feature type="region of interest" description="Disordered" evidence="1">
    <location>
        <begin position="1"/>
        <end position="28"/>
    </location>
</feature>
<dbReference type="EMBL" id="QJKJ01005659">
    <property type="protein sequence ID" value="RDX89474.1"/>
    <property type="molecule type" value="Genomic_DNA"/>
</dbReference>